<dbReference type="STRING" id="519472.BHY08_06070"/>
<protein>
    <recommendedName>
        <fullName evidence="2">Phosphoesterase</fullName>
        <ecNumber evidence="2">3.1.4.-</ecNumber>
    </recommendedName>
</protein>
<comment type="similarity">
    <text evidence="1 2">Belongs to the metallophosphoesterase superfamily. YfcE family.</text>
</comment>
<dbReference type="Pfam" id="PF12850">
    <property type="entry name" value="Metallophos_2"/>
    <property type="match status" value="1"/>
</dbReference>
<accession>A0A1J0A671</accession>
<dbReference type="OrthoDB" id="9800565at2"/>
<dbReference type="SUPFAM" id="SSF56300">
    <property type="entry name" value="Metallo-dependent phosphatases"/>
    <property type="match status" value="1"/>
</dbReference>
<dbReference type="CDD" id="cd00841">
    <property type="entry name" value="MPP_YfcE"/>
    <property type="match status" value="1"/>
</dbReference>
<dbReference type="Gene3D" id="3.60.21.10">
    <property type="match status" value="1"/>
</dbReference>
<dbReference type="GO" id="GO:0016787">
    <property type="term" value="F:hydrolase activity"/>
    <property type="evidence" value="ECO:0007669"/>
    <property type="project" value="UniProtKB-UniRule"/>
</dbReference>
<keyword evidence="5" id="KW-1185">Reference proteome</keyword>
<dbReference type="KEGG" id="vte:BHY08_06070"/>
<organism evidence="4 5">
    <name type="scientific">Vagococcus teuberi</name>
    <dbReference type="NCBI Taxonomy" id="519472"/>
    <lineage>
        <taxon>Bacteria</taxon>
        <taxon>Bacillati</taxon>
        <taxon>Bacillota</taxon>
        <taxon>Bacilli</taxon>
        <taxon>Lactobacillales</taxon>
        <taxon>Enterococcaceae</taxon>
        <taxon>Vagococcus</taxon>
    </lineage>
</organism>
<dbReference type="NCBIfam" id="TIGR00040">
    <property type="entry name" value="yfcE"/>
    <property type="match status" value="1"/>
</dbReference>
<dbReference type="InterPro" id="IPR000979">
    <property type="entry name" value="Phosphodiesterase_MJ0936/Vps29"/>
</dbReference>
<dbReference type="Proteomes" id="UP000191200">
    <property type="component" value="Chromosome"/>
</dbReference>
<evidence type="ECO:0000313" key="4">
    <source>
        <dbReference type="EMBL" id="APB31432.1"/>
    </source>
</evidence>
<keyword evidence="2" id="KW-0479">Metal-binding</keyword>
<reference evidence="4 5" key="1">
    <citation type="submission" date="2016-09" db="EMBL/GenBank/DDBJ databases">
        <title>Vagococcus teuberi sp. nov., isolated from the Malian artisanal sour milk fene.</title>
        <authorList>
            <person name="Wullschleger S."/>
            <person name="Seifert C."/>
            <person name="Baumgartner S."/>
            <person name="Lacroix C."/>
            <person name="Bonfoh B."/>
            <person name="Stevens M.J."/>
            <person name="Meile L."/>
        </authorList>
    </citation>
    <scope>NUCLEOTIDE SEQUENCE [LARGE SCALE GENOMIC DNA]</scope>
    <source>
        <strain evidence="4 5">DSM 21459</strain>
    </source>
</reference>
<evidence type="ECO:0000313" key="5">
    <source>
        <dbReference type="Proteomes" id="UP000191200"/>
    </source>
</evidence>
<proteinExistence type="inferred from homology"/>
<comment type="cofactor">
    <cofactor evidence="2">
        <name>a divalent metal cation</name>
        <dbReference type="ChEBI" id="CHEBI:60240"/>
    </cofactor>
</comment>
<dbReference type="InterPro" id="IPR029052">
    <property type="entry name" value="Metallo-depent_PP-like"/>
</dbReference>
<dbReference type="RefSeq" id="WP_071457026.1">
    <property type="nucleotide sequence ID" value="NZ_CP017267.1"/>
</dbReference>
<feature type="domain" description="Calcineurin-like phosphoesterase" evidence="3">
    <location>
        <begin position="1"/>
        <end position="147"/>
    </location>
</feature>
<dbReference type="EMBL" id="CP017267">
    <property type="protein sequence ID" value="APB31432.1"/>
    <property type="molecule type" value="Genomic_DNA"/>
</dbReference>
<gene>
    <name evidence="4" type="ORF">BHY08_06070</name>
</gene>
<dbReference type="AlphaFoldDB" id="A0A1J0A671"/>
<dbReference type="GO" id="GO:0046872">
    <property type="term" value="F:metal ion binding"/>
    <property type="evidence" value="ECO:0007669"/>
    <property type="project" value="UniProtKB-KW"/>
</dbReference>
<evidence type="ECO:0000256" key="1">
    <source>
        <dbReference type="ARBA" id="ARBA00008950"/>
    </source>
</evidence>
<evidence type="ECO:0000256" key="2">
    <source>
        <dbReference type="RuleBase" id="RU362039"/>
    </source>
</evidence>
<evidence type="ECO:0000259" key="3">
    <source>
        <dbReference type="Pfam" id="PF12850"/>
    </source>
</evidence>
<dbReference type="InterPro" id="IPR041802">
    <property type="entry name" value="MPP_YfcE"/>
</dbReference>
<sequence>MKYLVVSDNHGVESYLEDIKAKWLNDVDYFFHCGDSELSPESDIWSTYHVVRGNCDYYNEYDNVKLIDTTQDKVLLTHGHLFNVNMTFDKLLYQAEEMQANIVLYGHTHQLFATMVDDILLLNPGSISQPRGKYSYLKTYAIITHQEDGYLVDYYNERHELQKELTHFFSMN</sequence>
<name>A0A1J0A671_9ENTE</name>
<dbReference type="EC" id="3.1.4.-" evidence="2"/>
<dbReference type="InterPro" id="IPR024654">
    <property type="entry name" value="Calcineurin-like_PHP_lpxH"/>
</dbReference>
<dbReference type="PANTHER" id="PTHR11124">
    <property type="entry name" value="VACUOLAR SORTING PROTEIN VPS29"/>
    <property type="match status" value="1"/>
</dbReference>